<dbReference type="AlphaFoldDB" id="A0A1H1XAM5"/>
<feature type="chain" id="PRO_5009265318" description="DUF2780 domain-containing protein" evidence="1">
    <location>
        <begin position="23"/>
        <end position="225"/>
    </location>
</feature>
<dbReference type="RefSeq" id="WP_090350547.1">
    <property type="nucleotide sequence ID" value="NZ_LT629751.1"/>
</dbReference>
<evidence type="ECO:0008006" key="4">
    <source>
        <dbReference type="Google" id="ProtNLM"/>
    </source>
</evidence>
<evidence type="ECO:0000313" key="2">
    <source>
        <dbReference type="EMBL" id="SDT06368.1"/>
    </source>
</evidence>
<gene>
    <name evidence="2" type="ORF">SAMN05216221_3367</name>
</gene>
<accession>A0A1H1XAM5</accession>
<name>A0A1H1XAM5_9PSED</name>
<feature type="signal peptide" evidence="1">
    <location>
        <begin position="1"/>
        <end position="22"/>
    </location>
</feature>
<dbReference type="OrthoDB" id="8546843at2"/>
<organism evidence="2 3">
    <name type="scientific">Pseudomonas oryzae</name>
    <dbReference type="NCBI Taxonomy" id="1392877"/>
    <lineage>
        <taxon>Bacteria</taxon>
        <taxon>Pseudomonadati</taxon>
        <taxon>Pseudomonadota</taxon>
        <taxon>Gammaproteobacteria</taxon>
        <taxon>Pseudomonadales</taxon>
        <taxon>Pseudomonadaceae</taxon>
        <taxon>Pseudomonas</taxon>
    </lineage>
</organism>
<dbReference type="STRING" id="1392877.SAMN05216221_3367"/>
<keyword evidence="1" id="KW-0732">Signal</keyword>
<keyword evidence="3" id="KW-1185">Reference proteome</keyword>
<dbReference type="Pfam" id="PF11075">
    <property type="entry name" value="DUF2780"/>
    <property type="match status" value="1"/>
</dbReference>
<evidence type="ECO:0000256" key="1">
    <source>
        <dbReference type="SAM" id="SignalP"/>
    </source>
</evidence>
<dbReference type="InterPro" id="IPR021302">
    <property type="entry name" value="DUF2780_VcgC/VcgE"/>
</dbReference>
<proteinExistence type="predicted"/>
<sequence length="225" mass="21470">MHLLSSLSLSALLLAASTPLLAAEAPQSTPSAAVAGAAVAPTLPALPSVAIPADAAAALPGSTPALGGLADAQTLALLEQLRALDVTPQQAMGGVGAMLGLAQSQLGGEQYAQLAGAVPGLQLLGGAAALGALGPLGALGGLLGNAASQEPAQEAPVDSLDGLNQRFSALGMAPGLIGQFAPILLQFLGNQGVAGTLLQSLAGVWGVPGALAPAPALTQPVAVGS</sequence>
<dbReference type="Proteomes" id="UP000243359">
    <property type="component" value="Chromosome I"/>
</dbReference>
<reference evidence="3" key="1">
    <citation type="submission" date="2016-10" db="EMBL/GenBank/DDBJ databases">
        <authorList>
            <person name="Varghese N."/>
            <person name="Submissions S."/>
        </authorList>
    </citation>
    <scope>NUCLEOTIDE SEQUENCE [LARGE SCALE GENOMIC DNA]</scope>
    <source>
        <strain evidence="3">KCTC 32247</strain>
    </source>
</reference>
<protein>
    <recommendedName>
        <fullName evidence="4">DUF2780 domain-containing protein</fullName>
    </recommendedName>
</protein>
<evidence type="ECO:0000313" key="3">
    <source>
        <dbReference type="Proteomes" id="UP000243359"/>
    </source>
</evidence>
<dbReference type="EMBL" id="LT629751">
    <property type="protein sequence ID" value="SDT06368.1"/>
    <property type="molecule type" value="Genomic_DNA"/>
</dbReference>